<proteinExistence type="predicted"/>
<gene>
    <name evidence="3" type="ORF">LNQ82_09815</name>
</gene>
<feature type="chain" id="PRO_5042144597" evidence="1">
    <location>
        <begin position="20"/>
        <end position="187"/>
    </location>
</feature>
<dbReference type="InterPro" id="IPR007372">
    <property type="entry name" value="Lipid/polyisoprenoid-bd_YceI"/>
</dbReference>
<dbReference type="AlphaFoldDB" id="A0AAE9L175"/>
<evidence type="ECO:0000259" key="2">
    <source>
        <dbReference type="SMART" id="SM00867"/>
    </source>
</evidence>
<dbReference type="SUPFAM" id="SSF101874">
    <property type="entry name" value="YceI-like"/>
    <property type="match status" value="1"/>
</dbReference>
<evidence type="ECO:0000256" key="1">
    <source>
        <dbReference type="SAM" id="SignalP"/>
    </source>
</evidence>
<dbReference type="EMBL" id="CP097501">
    <property type="protein sequence ID" value="URD68620.1"/>
    <property type="molecule type" value="Genomic_DNA"/>
</dbReference>
<dbReference type="PANTHER" id="PTHR34406:SF2">
    <property type="entry name" value="PERIPLASMIC PROTEIN"/>
    <property type="match status" value="1"/>
</dbReference>
<dbReference type="PANTHER" id="PTHR34406">
    <property type="entry name" value="PROTEIN YCEI"/>
    <property type="match status" value="1"/>
</dbReference>
<name>A0AAE9L175_9NEIS</name>
<dbReference type="Pfam" id="PF04264">
    <property type="entry name" value="YceI"/>
    <property type="match status" value="1"/>
</dbReference>
<protein>
    <submittedName>
        <fullName evidence="3">YceI family protein</fullName>
    </submittedName>
</protein>
<dbReference type="InterPro" id="IPR036761">
    <property type="entry name" value="TTHA0802/YceI-like_sf"/>
</dbReference>
<feature type="domain" description="Lipid/polyisoprenoid-binding YceI-like" evidence="2">
    <location>
        <begin position="21"/>
        <end position="185"/>
    </location>
</feature>
<dbReference type="Gene3D" id="2.40.128.110">
    <property type="entry name" value="Lipid/polyisoprenoid-binding, YceI-like"/>
    <property type="match status" value="1"/>
</dbReference>
<dbReference type="SMART" id="SM00867">
    <property type="entry name" value="YceI"/>
    <property type="match status" value="1"/>
</dbReference>
<evidence type="ECO:0000313" key="3">
    <source>
        <dbReference type="EMBL" id="URD68620.1"/>
    </source>
</evidence>
<sequence length="187" mass="20862">MKKSLLAASLLALALPVSAAEYTLDPHHTHAHFFIDHFGASTNMGSFNRLSGDLQFDPVKRSGSIDVRLPLANLQTGSKEFTAHLQSADLFHAEKYPEMRFQSTRFHFAGQRPSQIDGKLTILGKTHPVRLKVNKFNCYDSPILKTQVCGADLTTTIDRTRWGMNYLVDAGISKNVRLHIQIEAGKK</sequence>
<feature type="signal peptide" evidence="1">
    <location>
        <begin position="1"/>
        <end position="19"/>
    </location>
</feature>
<dbReference type="Proteomes" id="UP001056819">
    <property type="component" value="Chromosome"/>
</dbReference>
<organism evidence="3 4">
    <name type="scientific">Conchiformibius steedae DSM 2580</name>
    <dbReference type="NCBI Taxonomy" id="1121352"/>
    <lineage>
        <taxon>Bacteria</taxon>
        <taxon>Pseudomonadati</taxon>
        <taxon>Pseudomonadota</taxon>
        <taxon>Betaproteobacteria</taxon>
        <taxon>Neisseriales</taxon>
        <taxon>Neisseriaceae</taxon>
        <taxon>Conchiformibius</taxon>
    </lineage>
</organism>
<accession>A0AAE9L175</accession>
<reference evidence="3" key="1">
    <citation type="submission" date="2022-05" db="EMBL/GenBank/DDBJ databases">
        <title>Alysiella filiformis genome sequencing.</title>
        <authorList>
            <person name="Viehboeck T."/>
        </authorList>
    </citation>
    <scope>NUCLEOTIDE SEQUENCE</scope>
    <source>
        <strain evidence="3">DSM 2580</strain>
    </source>
</reference>
<evidence type="ECO:0000313" key="4">
    <source>
        <dbReference type="Proteomes" id="UP001056819"/>
    </source>
</evidence>
<dbReference type="RefSeq" id="WP_027021359.1">
    <property type="nucleotide sequence ID" value="NZ_CP097501.1"/>
</dbReference>
<keyword evidence="1" id="KW-0732">Signal</keyword>